<dbReference type="KEGG" id="afg:AFULGI_00021500"/>
<dbReference type="PANTHER" id="PTHR22648:SF0">
    <property type="entry name" value="TRANSCRIPTION TERMINATION_ANTITERMINATION PROTEIN NUSA"/>
    <property type="match status" value="1"/>
</dbReference>
<comment type="function">
    <text evidence="6">Participates in transcription termination.</text>
</comment>
<dbReference type="Pfam" id="PF07650">
    <property type="entry name" value="KH_2"/>
    <property type="match status" value="1"/>
</dbReference>
<dbReference type="SUPFAM" id="SSF54814">
    <property type="entry name" value="Prokaryotic type KH domain (KH-domain type II)"/>
    <property type="match status" value="2"/>
</dbReference>
<organism evidence="9 10">
    <name type="scientific">Archaeoglobus fulgidus DSM 8774</name>
    <dbReference type="NCBI Taxonomy" id="1344584"/>
    <lineage>
        <taxon>Archaea</taxon>
        <taxon>Methanobacteriati</taxon>
        <taxon>Methanobacteriota</taxon>
        <taxon>Archaeoglobi</taxon>
        <taxon>Archaeoglobales</taxon>
        <taxon>Archaeoglobaceae</taxon>
        <taxon>Archaeoglobus</taxon>
    </lineage>
</organism>
<dbReference type="GO" id="GO:0003723">
    <property type="term" value="F:RNA binding"/>
    <property type="evidence" value="ECO:0007669"/>
    <property type="project" value="UniProtKB-UniRule"/>
</dbReference>
<evidence type="ECO:0000256" key="3">
    <source>
        <dbReference type="ARBA" id="ARBA00022884"/>
    </source>
</evidence>
<dbReference type="PROSITE" id="PS50084">
    <property type="entry name" value="KH_TYPE_1"/>
    <property type="match status" value="2"/>
</dbReference>
<evidence type="ECO:0000259" key="8">
    <source>
        <dbReference type="SMART" id="SM00322"/>
    </source>
</evidence>
<gene>
    <name evidence="6" type="primary">nusA</name>
    <name evidence="9" type="ORF">AFULGI_00021500</name>
</gene>
<dbReference type="InterPro" id="IPR030842">
    <property type="entry name" value="TF_NusA_bacterial"/>
</dbReference>
<name>A0A075WFW1_ARCFL</name>
<keyword evidence="2 6" id="KW-0963">Cytoplasm</keyword>
<dbReference type="EMBL" id="CP006577">
    <property type="protein sequence ID" value="AIG98886.1"/>
    <property type="molecule type" value="Genomic_DNA"/>
</dbReference>
<dbReference type="GO" id="GO:0031564">
    <property type="term" value="P:transcription antitermination"/>
    <property type="evidence" value="ECO:0007669"/>
    <property type="project" value="InterPro"/>
</dbReference>
<evidence type="ECO:0000256" key="1">
    <source>
        <dbReference type="ARBA" id="ARBA00022472"/>
    </source>
</evidence>
<dbReference type="GO" id="GO:0006353">
    <property type="term" value="P:DNA-templated transcription termination"/>
    <property type="evidence" value="ECO:0007669"/>
    <property type="project" value="UniProtKB-UniRule"/>
</dbReference>
<dbReference type="GO" id="GO:0005829">
    <property type="term" value="C:cytosol"/>
    <property type="evidence" value="ECO:0007669"/>
    <property type="project" value="TreeGrafter"/>
</dbReference>
<evidence type="ECO:0000256" key="4">
    <source>
        <dbReference type="ARBA" id="ARBA00023015"/>
    </source>
</evidence>
<dbReference type="PANTHER" id="PTHR22648">
    <property type="entry name" value="TRANSCRIPTION TERMINATION FACTOR NUSA"/>
    <property type="match status" value="1"/>
</dbReference>
<dbReference type="Gene3D" id="3.30.300.20">
    <property type="match status" value="2"/>
</dbReference>
<dbReference type="InterPro" id="IPR009019">
    <property type="entry name" value="KH_sf_prok-type"/>
</dbReference>
<evidence type="ECO:0000256" key="6">
    <source>
        <dbReference type="HAMAP-Rule" id="MF_00945"/>
    </source>
</evidence>
<accession>A0A075WFW1</accession>
<keyword evidence="4 6" id="KW-0805">Transcription regulation</keyword>
<dbReference type="InterPro" id="IPR004087">
    <property type="entry name" value="KH_dom"/>
</dbReference>
<dbReference type="Proteomes" id="UP000028501">
    <property type="component" value="Chromosome"/>
</dbReference>
<dbReference type="AlphaFoldDB" id="A0A075WFW1"/>
<dbReference type="GeneID" id="24795635"/>
<dbReference type="InterPro" id="IPR004044">
    <property type="entry name" value="KH_dom_type_2"/>
</dbReference>
<reference evidence="9 10" key="1">
    <citation type="submission" date="2013-07" db="EMBL/GenBank/DDBJ databases">
        <title>Genome of Archaeoglobus fulgidus.</title>
        <authorList>
            <person name="Fiebig A."/>
            <person name="Birkeland N.-K."/>
        </authorList>
    </citation>
    <scope>NUCLEOTIDE SEQUENCE [LARGE SCALE GENOMIC DNA]</scope>
    <source>
        <strain evidence="9 10">DSM 8774</strain>
    </source>
</reference>
<evidence type="ECO:0000256" key="7">
    <source>
        <dbReference type="PROSITE-ProRule" id="PRU00117"/>
    </source>
</evidence>
<protein>
    <recommendedName>
        <fullName evidence="6">Probable transcription termination protein NusA</fullName>
    </recommendedName>
</protein>
<dbReference type="HOGENOM" id="CLU_131906_0_0_2"/>
<dbReference type="RefSeq" id="WP_010879384.1">
    <property type="nucleotide sequence ID" value="NZ_CP006577.1"/>
</dbReference>
<evidence type="ECO:0000256" key="5">
    <source>
        <dbReference type="ARBA" id="ARBA00023163"/>
    </source>
</evidence>
<evidence type="ECO:0000256" key="2">
    <source>
        <dbReference type="ARBA" id="ARBA00022490"/>
    </source>
</evidence>
<comment type="similarity">
    <text evidence="6">Belongs to the NusA family.</text>
</comment>
<evidence type="ECO:0000313" key="10">
    <source>
        <dbReference type="Proteomes" id="UP000028501"/>
    </source>
</evidence>
<evidence type="ECO:0000313" key="9">
    <source>
        <dbReference type="EMBL" id="AIG98886.1"/>
    </source>
</evidence>
<dbReference type="NCBIfam" id="TIGR01952">
    <property type="entry name" value="nusA_arch"/>
    <property type="match status" value="1"/>
</dbReference>
<proteinExistence type="inferred from homology"/>
<dbReference type="SMART" id="SM00322">
    <property type="entry name" value="KH"/>
    <property type="match status" value="1"/>
</dbReference>
<feature type="domain" description="K Homology" evidence="8">
    <location>
        <begin position="30"/>
        <end position="97"/>
    </location>
</feature>
<dbReference type="InterPro" id="IPR010212">
    <property type="entry name" value="NusA_arc"/>
</dbReference>
<comment type="subcellular location">
    <subcellularLocation>
        <location evidence="6">Cytoplasm</location>
    </subcellularLocation>
</comment>
<dbReference type="HAMAP" id="MF_00945_A">
    <property type="entry name" value="NusA_A"/>
    <property type="match status" value="1"/>
</dbReference>
<keyword evidence="1 6" id="KW-0806">Transcription termination</keyword>
<dbReference type="InterPro" id="IPR015946">
    <property type="entry name" value="KH_dom-like_a/b"/>
</dbReference>
<sequence>MGVKLSADGIRYLTLFENLTGASVKDCLVYDDKVVFVVRRGHMGVAIGKGGINVERARELIGKRIEIIEHSEDPAEFIANIFKPIKVNVKLMEKEGSKIAVVSVSPDLKGIVIGKGGKNINKAKELAKRHHDIEDVIVR</sequence>
<dbReference type="CDD" id="cd22531">
    <property type="entry name" value="KH-II_NusA_arch_rpt2"/>
    <property type="match status" value="1"/>
</dbReference>
<keyword evidence="3 7" id="KW-0694">RNA-binding</keyword>
<dbReference type="CDD" id="cd22530">
    <property type="entry name" value="KH-II_NusA_arch_rpt1"/>
    <property type="match status" value="1"/>
</dbReference>
<keyword evidence="5 6" id="KW-0804">Transcription</keyword>